<dbReference type="Proteomes" id="UP000748752">
    <property type="component" value="Unassembled WGS sequence"/>
</dbReference>
<dbReference type="InterPro" id="IPR038287">
    <property type="entry name" value="Cse2_sf"/>
</dbReference>
<reference evidence="2 3" key="1">
    <citation type="journal article" date="2020" name="Microorganisms">
        <title>Osmotic Adaptation and Compatible Solute Biosynthesis of Phototrophic Bacteria as Revealed from Genome Analyses.</title>
        <authorList>
            <person name="Imhoff J.F."/>
            <person name="Rahn T."/>
            <person name="Kunzel S."/>
            <person name="Keller A."/>
            <person name="Neulinger S.C."/>
        </authorList>
    </citation>
    <scope>NUCLEOTIDE SEQUENCE [LARGE SCALE GENOMIC DNA]</scope>
    <source>
        <strain evidence="2 3">DSM 6210</strain>
    </source>
</reference>
<protein>
    <submittedName>
        <fullName evidence="2">CRISPR-associated protein Cse2</fullName>
    </submittedName>
</protein>
<proteinExistence type="predicted"/>
<organism evidence="2 3">
    <name type="scientific">Thiohalocapsa halophila</name>
    <dbReference type="NCBI Taxonomy" id="69359"/>
    <lineage>
        <taxon>Bacteria</taxon>
        <taxon>Pseudomonadati</taxon>
        <taxon>Pseudomonadota</taxon>
        <taxon>Gammaproteobacteria</taxon>
        <taxon>Chromatiales</taxon>
        <taxon>Chromatiaceae</taxon>
        <taxon>Thiohalocapsa</taxon>
    </lineage>
</organism>
<gene>
    <name evidence="2" type="ORF">CKO31_19815</name>
</gene>
<dbReference type="Gene3D" id="1.10.520.40">
    <property type="entry name" value="CRISPR-associated protein Cse2"/>
    <property type="match status" value="1"/>
</dbReference>
<comment type="caution">
    <text evidence="2">The sequence shown here is derived from an EMBL/GenBank/DDBJ whole genome shotgun (WGS) entry which is preliminary data.</text>
</comment>
<feature type="region of interest" description="Disordered" evidence="1">
    <location>
        <begin position="1"/>
        <end position="20"/>
    </location>
</feature>
<accession>A0ABS1CM17</accession>
<keyword evidence="3" id="KW-1185">Reference proteome</keyword>
<name>A0ABS1CM17_9GAMM</name>
<dbReference type="RefSeq" id="WP_200240855.1">
    <property type="nucleotide sequence ID" value="NZ_NRRV01000062.1"/>
</dbReference>
<evidence type="ECO:0000256" key="1">
    <source>
        <dbReference type="SAM" id="MobiDB-lite"/>
    </source>
</evidence>
<dbReference type="InterPro" id="IPR013382">
    <property type="entry name" value="CRISPR-assoc_prot_Cse2"/>
</dbReference>
<sequence length="204" mass="22836">MTATETAPSPEQAKPERDRIGRLAHIIAQAARFEGDPVGLGEGERAAIARLDPDAELRPQQVAALTRALVQADLEPEHWRPETWRRWALIAHGMALAGHDPKQRLGKQLFRAAVNESRVTKLLTARGDAFRQLLPRVLRLMASHEDGIKPNWDELGRLILAQDRKDSTSQVKAEELRLRIASAYYSAERQDARQSDATPSTESR</sequence>
<evidence type="ECO:0000313" key="3">
    <source>
        <dbReference type="Proteomes" id="UP000748752"/>
    </source>
</evidence>
<dbReference type="EMBL" id="NRRV01000062">
    <property type="protein sequence ID" value="MBK1632956.1"/>
    <property type="molecule type" value="Genomic_DNA"/>
</dbReference>
<dbReference type="NCBIfam" id="TIGR02548">
    <property type="entry name" value="casB_cse2"/>
    <property type="match status" value="1"/>
</dbReference>
<evidence type="ECO:0000313" key="2">
    <source>
        <dbReference type="EMBL" id="MBK1632956.1"/>
    </source>
</evidence>
<dbReference type="Pfam" id="PF09485">
    <property type="entry name" value="CRISPR_Cse2"/>
    <property type="match status" value="1"/>
</dbReference>